<feature type="non-terminal residue" evidence="3">
    <location>
        <position position="1"/>
    </location>
</feature>
<feature type="compositionally biased region" description="Basic and acidic residues" evidence="1">
    <location>
        <begin position="146"/>
        <end position="186"/>
    </location>
</feature>
<feature type="compositionally biased region" description="Low complexity" evidence="1">
    <location>
        <begin position="187"/>
        <end position="196"/>
    </location>
</feature>
<accession>A0A1M4WM59</accession>
<evidence type="ECO:0000313" key="3">
    <source>
        <dbReference type="EMBL" id="SHE82250.1"/>
    </source>
</evidence>
<sequence length="258" mass="29895">TPNFGPIGIVDNNRVMFYRDNIRHKPMKNNKFLKFLFRYKIAIIIAIVLSIISYFNPVDYSDKYDMATNEINTLANKIDELQSKHEIDDISSEITKLEEVNDNLNNGIDEKSVELEKLSEEREAKLKAENEAKLKEEQEAKIKAEEAKIKASEEAKIKEEEEAKAKEKAKAEEKNKSEQQVEENRQSKSNNSYNVNNYRYNNKQNNVNHNNYQSTTVYITPTGQKYHRIPKCGNTKSSTPISVEEAQQRGYNPCKKCF</sequence>
<gene>
    <name evidence="3" type="ORF">SAMN05443638_1131</name>
</gene>
<reference evidence="3 4" key="1">
    <citation type="submission" date="2016-11" db="EMBL/GenBank/DDBJ databases">
        <authorList>
            <person name="Jaros S."/>
            <person name="Januszkiewicz K."/>
            <person name="Wedrychowicz H."/>
        </authorList>
    </citation>
    <scope>NUCLEOTIDE SEQUENCE [LARGE SCALE GENOMIC DNA]</scope>
    <source>
        <strain evidence="3 4">DSM 2631</strain>
    </source>
</reference>
<dbReference type="Proteomes" id="UP000184035">
    <property type="component" value="Unassembled WGS sequence"/>
</dbReference>
<keyword evidence="2" id="KW-1133">Transmembrane helix</keyword>
<protein>
    <submittedName>
        <fullName evidence="3">Uncharacterized protein</fullName>
    </submittedName>
</protein>
<organism evidence="3 4">
    <name type="scientific">Clostridium fallax</name>
    <dbReference type="NCBI Taxonomy" id="1533"/>
    <lineage>
        <taxon>Bacteria</taxon>
        <taxon>Bacillati</taxon>
        <taxon>Bacillota</taxon>
        <taxon>Clostridia</taxon>
        <taxon>Eubacteriales</taxon>
        <taxon>Clostridiaceae</taxon>
        <taxon>Clostridium</taxon>
    </lineage>
</organism>
<dbReference type="RefSeq" id="WP_072895844.1">
    <property type="nucleotide sequence ID" value="NZ_FQVM01000013.1"/>
</dbReference>
<keyword evidence="2" id="KW-0472">Membrane</keyword>
<keyword evidence="2" id="KW-0812">Transmembrane</keyword>
<name>A0A1M4WM59_9CLOT</name>
<evidence type="ECO:0000256" key="2">
    <source>
        <dbReference type="SAM" id="Phobius"/>
    </source>
</evidence>
<dbReference type="OrthoDB" id="1864143at2"/>
<dbReference type="EMBL" id="FQVM01000013">
    <property type="protein sequence ID" value="SHE82250.1"/>
    <property type="molecule type" value="Genomic_DNA"/>
</dbReference>
<evidence type="ECO:0000313" key="4">
    <source>
        <dbReference type="Proteomes" id="UP000184035"/>
    </source>
</evidence>
<proteinExistence type="predicted"/>
<keyword evidence="4" id="KW-1185">Reference proteome</keyword>
<feature type="transmembrane region" description="Helical" evidence="2">
    <location>
        <begin position="35"/>
        <end position="55"/>
    </location>
</feature>
<dbReference type="AlphaFoldDB" id="A0A1M4WM59"/>
<evidence type="ECO:0000256" key="1">
    <source>
        <dbReference type="SAM" id="MobiDB-lite"/>
    </source>
</evidence>
<feature type="region of interest" description="Disordered" evidence="1">
    <location>
        <begin position="146"/>
        <end position="196"/>
    </location>
</feature>